<keyword evidence="1" id="KW-0732">Signal</keyword>
<reference evidence="2 3" key="1">
    <citation type="submission" date="2018-03" db="EMBL/GenBank/DDBJ databases">
        <title>Genomic Encyclopedia of Type Strains, Phase III (KMG-III): the genomes of soil and plant-associated and newly described type strains.</title>
        <authorList>
            <person name="Whitman W."/>
        </authorList>
    </citation>
    <scope>NUCLEOTIDE SEQUENCE [LARGE SCALE GENOMIC DNA]</scope>
    <source>
        <strain evidence="2 3">CGMCC 1.12700</strain>
    </source>
</reference>
<accession>A0A2P8D4U6</accession>
<dbReference type="InterPro" id="IPR026444">
    <property type="entry name" value="Secre_tail"/>
</dbReference>
<dbReference type="RefSeq" id="WP_181358466.1">
    <property type="nucleotide sequence ID" value="NZ_PYGD01000004.1"/>
</dbReference>
<proteinExistence type="predicted"/>
<name>A0A2P8D4U6_9BACT</name>
<dbReference type="EMBL" id="PYGD01000004">
    <property type="protein sequence ID" value="PSK92199.1"/>
    <property type="molecule type" value="Genomic_DNA"/>
</dbReference>
<protein>
    <submittedName>
        <fullName evidence="2">Putative secreted protein (Por secretion system target)</fullName>
    </submittedName>
</protein>
<dbReference type="Proteomes" id="UP000240572">
    <property type="component" value="Unassembled WGS sequence"/>
</dbReference>
<organism evidence="2 3">
    <name type="scientific">Taibaiella chishuiensis</name>
    <dbReference type="NCBI Taxonomy" id="1434707"/>
    <lineage>
        <taxon>Bacteria</taxon>
        <taxon>Pseudomonadati</taxon>
        <taxon>Bacteroidota</taxon>
        <taxon>Chitinophagia</taxon>
        <taxon>Chitinophagales</taxon>
        <taxon>Chitinophagaceae</taxon>
        <taxon>Taibaiella</taxon>
    </lineage>
</organism>
<evidence type="ECO:0000313" key="3">
    <source>
        <dbReference type="Proteomes" id="UP000240572"/>
    </source>
</evidence>
<feature type="signal peptide" evidence="1">
    <location>
        <begin position="1"/>
        <end position="18"/>
    </location>
</feature>
<gene>
    <name evidence="2" type="ORF">B0I18_104297</name>
</gene>
<feature type="chain" id="PRO_5015202295" evidence="1">
    <location>
        <begin position="19"/>
        <end position="301"/>
    </location>
</feature>
<evidence type="ECO:0000256" key="1">
    <source>
        <dbReference type="SAM" id="SignalP"/>
    </source>
</evidence>
<comment type="caution">
    <text evidence="2">The sequence shown here is derived from an EMBL/GenBank/DDBJ whole genome shotgun (WGS) entry which is preliminary data.</text>
</comment>
<dbReference type="NCBIfam" id="TIGR04183">
    <property type="entry name" value="Por_Secre_tail"/>
    <property type="match status" value="1"/>
</dbReference>
<keyword evidence="3" id="KW-1185">Reference proteome</keyword>
<sequence>MKAIYLSLLLLLSLSAGAQTYVPFPVSDALWTERVGTGQDKPPIYHCFGLKNADTVIKSVTYHKLYRSVDTVLSESEYYGGIREEAKRIYLYTDTTEIVLYDFNLQVDDTFKATSSWPGILQGKVTQIDSVMIAGQYRKRYSFTLIQGSGSGIPFFGNWIEGIGNGGIGGLVQSFAMQPTCDCQIDNLCFKLGNDWVYHDPKFSSTSCVASVTAIRDPQSVGKASLLVAPNPVTGISRLLIGGEAKVDRIDIFNAQGLRVQSYSQPGNSVLIDRNAYAPGMYFYRLSVAGQTAGSGKFSVQ</sequence>
<evidence type="ECO:0000313" key="2">
    <source>
        <dbReference type="EMBL" id="PSK92199.1"/>
    </source>
</evidence>
<dbReference type="AlphaFoldDB" id="A0A2P8D4U6"/>